<dbReference type="GO" id="GO:0016020">
    <property type="term" value="C:membrane"/>
    <property type="evidence" value="ECO:0007669"/>
    <property type="project" value="UniProtKB-SubCell"/>
</dbReference>
<evidence type="ECO:0000313" key="8">
    <source>
        <dbReference type="EMBL" id="CAE6479966.1"/>
    </source>
</evidence>
<evidence type="ECO:0000256" key="3">
    <source>
        <dbReference type="ARBA" id="ARBA00022692"/>
    </source>
</evidence>
<feature type="region of interest" description="Disordered" evidence="6">
    <location>
        <begin position="59"/>
        <end position="81"/>
    </location>
</feature>
<keyword evidence="5 7" id="KW-0472">Membrane</keyword>
<evidence type="ECO:0000256" key="5">
    <source>
        <dbReference type="ARBA" id="ARBA00023136"/>
    </source>
</evidence>
<reference evidence="8" key="1">
    <citation type="submission" date="2021-01" db="EMBL/GenBank/DDBJ databases">
        <authorList>
            <person name="Kaushik A."/>
        </authorList>
    </citation>
    <scope>NUCLEOTIDE SEQUENCE</scope>
    <source>
        <strain evidence="8">Type strain: AG8-Rh-89/</strain>
    </source>
</reference>
<dbReference type="PANTHER" id="PTHR43791">
    <property type="entry name" value="PERMEASE-RELATED"/>
    <property type="match status" value="1"/>
</dbReference>
<feature type="transmembrane region" description="Helical" evidence="7">
    <location>
        <begin position="16"/>
        <end position="38"/>
    </location>
</feature>
<keyword evidence="3 7" id="KW-0812">Transmembrane</keyword>
<proteinExistence type="predicted"/>
<evidence type="ECO:0000256" key="4">
    <source>
        <dbReference type="ARBA" id="ARBA00022989"/>
    </source>
</evidence>
<gene>
    <name evidence="8" type="ORF">RDB_LOCUS73802</name>
</gene>
<comment type="caution">
    <text evidence="8">The sequence shown here is derived from an EMBL/GenBank/DDBJ whole genome shotgun (WGS) entry which is preliminary data.</text>
</comment>
<dbReference type="InterPro" id="IPR036259">
    <property type="entry name" value="MFS_trans_sf"/>
</dbReference>
<evidence type="ECO:0000256" key="7">
    <source>
        <dbReference type="SAM" id="Phobius"/>
    </source>
</evidence>
<dbReference type="PANTHER" id="PTHR43791:SF36">
    <property type="entry name" value="TRANSPORTER, PUTATIVE (AFU_ORTHOLOGUE AFUA_6G08340)-RELATED"/>
    <property type="match status" value="1"/>
</dbReference>
<comment type="subcellular location">
    <subcellularLocation>
        <location evidence="1">Membrane</location>
        <topology evidence="1">Multi-pass membrane protein</topology>
    </subcellularLocation>
</comment>
<dbReference type="GO" id="GO:0022857">
    <property type="term" value="F:transmembrane transporter activity"/>
    <property type="evidence" value="ECO:0007669"/>
    <property type="project" value="TreeGrafter"/>
</dbReference>
<name>A0A8H3CB89_9AGAM</name>
<organism evidence="8 9">
    <name type="scientific">Rhizoctonia solani</name>
    <dbReference type="NCBI Taxonomy" id="456999"/>
    <lineage>
        <taxon>Eukaryota</taxon>
        <taxon>Fungi</taxon>
        <taxon>Dikarya</taxon>
        <taxon>Basidiomycota</taxon>
        <taxon>Agaricomycotina</taxon>
        <taxon>Agaricomycetes</taxon>
        <taxon>Cantharellales</taxon>
        <taxon>Ceratobasidiaceae</taxon>
        <taxon>Rhizoctonia</taxon>
    </lineage>
</organism>
<sequence length="115" mass="13559">MGYGSLYFRSNLLAPWQWFTLINGVLTFATALAFYLYFPDSISTAHFLTEEEKRIAAERVSEHETNAESKEWKPEQRRLDKENRRRELVVGETDDFAFAETDLTDIQNPKFRYVL</sequence>
<dbReference type="EMBL" id="CAJMWZ010003838">
    <property type="protein sequence ID" value="CAE6479966.1"/>
    <property type="molecule type" value="Genomic_DNA"/>
</dbReference>
<dbReference type="Proteomes" id="UP000663850">
    <property type="component" value="Unassembled WGS sequence"/>
</dbReference>
<keyword evidence="4 7" id="KW-1133">Transmembrane helix</keyword>
<keyword evidence="2" id="KW-0813">Transport</keyword>
<dbReference type="AlphaFoldDB" id="A0A8H3CB89"/>
<evidence type="ECO:0000256" key="2">
    <source>
        <dbReference type="ARBA" id="ARBA00022448"/>
    </source>
</evidence>
<accession>A0A8H3CB89</accession>
<evidence type="ECO:0000313" key="9">
    <source>
        <dbReference type="Proteomes" id="UP000663850"/>
    </source>
</evidence>
<evidence type="ECO:0000256" key="1">
    <source>
        <dbReference type="ARBA" id="ARBA00004141"/>
    </source>
</evidence>
<evidence type="ECO:0000256" key="6">
    <source>
        <dbReference type="SAM" id="MobiDB-lite"/>
    </source>
</evidence>
<protein>
    <submittedName>
        <fullName evidence="8">Uncharacterized protein</fullName>
    </submittedName>
</protein>
<dbReference type="SUPFAM" id="SSF103473">
    <property type="entry name" value="MFS general substrate transporter"/>
    <property type="match status" value="1"/>
</dbReference>
<dbReference type="OrthoDB" id="1637350at2759"/>